<dbReference type="AlphaFoldDB" id="A0AAV4SLW6"/>
<dbReference type="PROSITE" id="PS51257">
    <property type="entry name" value="PROKAR_LIPOPROTEIN"/>
    <property type="match status" value="1"/>
</dbReference>
<gene>
    <name evidence="1" type="ORF">CEXT_544071</name>
</gene>
<reference evidence="1 2" key="1">
    <citation type="submission" date="2021-06" db="EMBL/GenBank/DDBJ databases">
        <title>Caerostris extrusa draft genome.</title>
        <authorList>
            <person name="Kono N."/>
            <person name="Arakawa K."/>
        </authorList>
    </citation>
    <scope>NUCLEOTIDE SEQUENCE [LARGE SCALE GENOMIC DNA]</scope>
</reference>
<sequence length="155" mass="17819">MERKAIHLALPPPTVVFHNISLGCLAFKQLYLSPFLIHIFPRPFRSAELGIAADSSWPQPLLSRGIFVVDSACKVDERSYHGNTFSYPTDKTLSKVYAPLTKGLSLEELFWDTYSRGPILSLHLHFQPHWLPSQFILGLCKPSHWRRYFLGRRDP</sequence>
<evidence type="ECO:0000313" key="1">
    <source>
        <dbReference type="EMBL" id="GIY34236.1"/>
    </source>
</evidence>
<keyword evidence="2" id="KW-1185">Reference proteome</keyword>
<organism evidence="1 2">
    <name type="scientific">Caerostris extrusa</name>
    <name type="common">Bark spider</name>
    <name type="synonym">Caerostris bankana</name>
    <dbReference type="NCBI Taxonomy" id="172846"/>
    <lineage>
        <taxon>Eukaryota</taxon>
        <taxon>Metazoa</taxon>
        <taxon>Ecdysozoa</taxon>
        <taxon>Arthropoda</taxon>
        <taxon>Chelicerata</taxon>
        <taxon>Arachnida</taxon>
        <taxon>Araneae</taxon>
        <taxon>Araneomorphae</taxon>
        <taxon>Entelegynae</taxon>
        <taxon>Araneoidea</taxon>
        <taxon>Araneidae</taxon>
        <taxon>Caerostris</taxon>
    </lineage>
</organism>
<proteinExistence type="predicted"/>
<protein>
    <submittedName>
        <fullName evidence="1">Uncharacterized protein</fullName>
    </submittedName>
</protein>
<dbReference type="EMBL" id="BPLR01009742">
    <property type="protein sequence ID" value="GIY34236.1"/>
    <property type="molecule type" value="Genomic_DNA"/>
</dbReference>
<evidence type="ECO:0000313" key="2">
    <source>
        <dbReference type="Proteomes" id="UP001054945"/>
    </source>
</evidence>
<comment type="caution">
    <text evidence="1">The sequence shown here is derived from an EMBL/GenBank/DDBJ whole genome shotgun (WGS) entry which is preliminary data.</text>
</comment>
<name>A0AAV4SLW6_CAEEX</name>
<accession>A0AAV4SLW6</accession>
<dbReference type="Proteomes" id="UP001054945">
    <property type="component" value="Unassembled WGS sequence"/>
</dbReference>